<evidence type="ECO:0000259" key="4">
    <source>
        <dbReference type="PROSITE" id="PS50949"/>
    </source>
</evidence>
<dbReference type="EMBL" id="CP016172">
    <property type="protein sequence ID" value="ANN75776.1"/>
    <property type="molecule type" value="Genomic_DNA"/>
</dbReference>
<dbReference type="Gene3D" id="1.10.10.10">
    <property type="entry name" value="Winged helix-like DNA-binding domain superfamily/Winged helix DNA-binding domain"/>
    <property type="match status" value="1"/>
</dbReference>
<evidence type="ECO:0000313" key="5">
    <source>
        <dbReference type="EMBL" id="ANN75776.1"/>
    </source>
</evidence>
<sequence length="229" mass="24907">MPASRNMVDTSAEHIAQDIASAIVGHRLPPGTRLREEALARAYGVSRTKIRAALLMLSKDKLIRTVPDKGAFVSKPSAAEAREIFAVRRILETAMAREFVARARPADYKRLEQHLRHERKAVAAGDAQLRNRLLGDFHILLAEIAGNSVLTEVLREMSARSAVLTVLYQSTADAACSSEEHHAFLAAARAGDADEACRLMIEHLQHVEAALDFDADAAPDGDLVAALLT</sequence>
<dbReference type="KEGG" id="bfz:BAU07_00355"/>
<dbReference type="InterPro" id="IPR036388">
    <property type="entry name" value="WH-like_DNA-bd_sf"/>
</dbReference>
<proteinExistence type="predicted"/>
<dbReference type="SMART" id="SM00895">
    <property type="entry name" value="FCD"/>
    <property type="match status" value="1"/>
</dbReference>
<reference evidence="5 6" key="1">
    <citation type="submission" date="2016-06" db="EMBL/GenBank/DDBJ databases">
        <title>Complete genome sequences of Bordetella bronchialis and Bordetella flabilis.</title>
        <authorList>
            <person name="LiPuma J.J."/>
            <person name="Spilker T."/>
        </authorList>
    </citation>
    <scope>NUCLEOTIDE SEQUENCE [LARGE SCALE GENOMIC DNA]</scope>
    <source>
        <strain evidence="5 6">AU10664</strain>
    </source>
</reference>
<keyword evidence="3" id="KW-0804">Transcription</keyword>
<dbReference type="GO" id="GO:0003677">
    <property type="term" value="F:DNA binding"/>
    <property type="evidence" value="ECO:0007669"/>
    <property type="project" value="UniProtKB-KW"/>
</dbReference>
<keyword evidence="1" id="KW-0805">Transcription regulation</keyword>
<dbReference type="AlphaFoldDB" id="A0A193G8I7"/>
<name>A0A193G8I7_9BORD</name>
<dbReference type="PANTHER" id="PTHR43537">
    <property type="entry name" value="TRANSCRIPTIONAL REGULATOR, GNTR FAMILY"/>
    <property type="match status" value="1"/>
</dbReference>
<dbReference type="Pfam" id="PF07729">
    <property type="entry name" value="FCD"/>
    <property type="match status" value="1"/>
</dbReference>
<dbReference type="OrthoDB" id="5243844at2"/>
<evidence type="ECO:0000256" key="2">
    <source>
        <dbReference type="ARBA" id="ARBA00023125"/>
    </source>
</evidence>
<dbReference type="Gene3D" id="1.20.120.530">
    <property type="entry name" value="GntR ligand-binding domain-like"/>
    <property type="match status" value="1"/>
</dbReference>
<gene>
    <name evidence="5" type="ORF">BAU07_00355</name>
</gene>
<dbReference type="SUPFAM" id="SSF48008">
    <property type="entry name" value="GntR ligand-binding domain-like"/>
    <property type="match status" value="1"/>
</dbReference>
<accession>A0A193G8I7</accession>
<organism evidence="5 6">
    <name type="scientific">Bordetella flabilis</name>
    <dbReference type="NCBI Taxonomy" id="463014"/>
    <lineage>
        <taxon>Bacteria</taxon>
        <taxon>Pseudomonadati</taxon>
        <taxon>Pseudomonadota</taxon>
        <taxon>Betaproteobacteria</taxon>
        <taxon>Burkholderiales</taxon>
        <taxon>Alcaligenaceae</taxon>
        <taxon>Bordetella</taxon>
    </lineage>
</organism>
<dbReference type="CDD" id="cd07377">
    <property type="entry name" value="WHTH_GntR"/>
    <property type="match status" value="1"/>
</dbReference>
<dbReference type="InterPro" id="IPR036390">
    <property type="entry name" value="WH_DNA-bd_sf"/>
</dbReference>
<feature type="domain" description="HTH gntR-type" evidence="4">
    <location>
        <begin position="9"/>
        <end position="76"/>
    </location>
</feature>
<dbReference type="SMART" id="SM00345">
    <property type="entry name" value="HTH_GNTR"/>
    <property type="match status" value="1"/>
</dbReference>
<evidence type="ECO:0000256" key="1">
    <source>
        <dbReference type="ARBA" id="ARBA00023015"/>
    </source>
</evidence>
<protein>
    <submittedName>
        <fullName evidence="5">GntR family transcriptional regulator</fullName>
    </submittedName>
</protein>
<keyword evidence="6" id="KW-1185">Reference proteome</keyword>
<dbReference type="InterPro" id="IPR000524">
    <property type="entry name" value="Tscrpt_reg_HTH_GntR"/>
</dbReference>
<dbReference type="PROSITE" id="PS50949">
    <property type="entry name" value="HTH_GNTR"/>
    <property type="match status" value="1"/>
</dbReference>
<keyword evidence="2" id="KW-0238">DNA-binding</keyword>
<dbReference type="Pfam" id="PF00392">
    <property type="entry name" value="GntR"/>
    <property type="match status" value="1"/>
</dbReference>
<dbReference type="InterPro" id="IPR011711">
    <property type="entry name" value="GntR_C"/>
</dbReference>
<dbReference type="GO" id="GO:0003700">
    <property type="term" value="F:DNA-binding transcription factor activity"/>
    <property type="evidence" value="ECO:0007669"/>
    <property type="project" value="InterPro"/>
</dbReference>
<dbReference type="InterPro" id="IPR008920">
    <property type="entry name" value="TF_FadR/GntR_C"/>
</dbReference>
<dbReference type="PANTHER" id="PTHR43537:SF53">
    <property type="entry name" value="HTH-TYPE TRANSCRIPTIONAL REPRESSOR NANR"/>
    <property type="match status" value="1"/>
</dbReference>
<evidence type="ECO:0000313" key="6">
    <source>
        <dbReference type="Proteomes" id="UP000091926"/>
    </source>
</evidence>
<dbReference type="Proteomes" id="UP000091926">
    <property type="component" value="Chromosome"/>
</dbReference>
<evidence type="ECO:0000256" key="3">
    <source>
        <dbReference type="ARBA" id="ARBA00023163"/>
    </source>
</evidence>
<dbReference type="STRING" id="463014.BAU07_00355"/>
<dbReference type="SUPFAM" id="SSF46785">
    <property type="entry name" value="Winged helix' DNA-binding domain"/>
    <property type="match status" value="1"/>
</dbReference>